<comment type="caution">
    <text evidence="2">The sequence shown here is derived from an EMBL/GenBank/DDBJ whole genome shotgun (WGS) entry which is preliminary data.</text>
</comment>
<accession>X1JB32</accession>
<gene>
    <name evidence="2" type="ORF">S06H3_00189</name>
</gene>
<dbReference type="AlphaFoldDB" id="X1JB32"/>
<evidence type="ECO:0000313" key="2">
    <source>
        <dbReference type="EMBL" id="GAH91911.1"/>
    </source>
</evidence>
<dbReference type="EMBL" id="BARV01000027">
    <property type="protein sequence ID" value="GAH91911.1"/>
    <property type="molecule type" value="Genomic_DNA"/>
</dbReference>
<organism evidence="2">
    <name type="scientific">marine sediment metagenome</name>
    <dbReference type="NCBI Taxonomy" id="412755"/>
    <lineage>
        <taxon>unclassified sequences</taxon>
        <taxon>metagenomes</taxon>
        <taxon>ecological metagenomes</taxon>
    </lineage>
</organism>
<feature type="region of interest" description="Disordered" evidence="1">
    <location>
        <begin position="93"/>
        <end position="118"/>
    </location>
</feature>
<name>X1JB32_9ZZZZ</name>
<evidence type="ECO:0000256" key="1">
    <source>
        <dbReference type="SAM" id="MobiDB-lite"/>
    </source>
</evidence>
<sequence>MELTTKQAIYSLLVPLLFHKTPFEDYGTVKVLRKGLEVVFGIDITREHTSRLIREITLECGLIECEKEDRKRHNVYLPREKVFRLQSPGNILTARKWKRDGHQSPEASGKPDDKPDNP</sequence>
<reference evidence="2" key="1">
    <citation type="journal article" date="2014" name="Front. Microbiol.">
        <title>High frequency of phylogenetically diverse reductive dehalogenase-homologous genes in deep subseafloor sedimentary metagenomes.</title>
        <authorList>
            <person name="Kawai M."/>
            <person name="Futagami T."/>
            <person name="Toyoda A."/>
            <person name="Takaki Y."/>
            <person name="Nishi S."/>
            <person name="Hori S."/>
            <person name="Arai W."/>
            <person name="Tsubouchi T."/>
            <person name="Morono Y."/>
            <person name="Uchiyama I."/>
            <person name="Ito T."/>
            <person name="Fujiyama A."/>
            <person name="Inagaki F."/>
            <person name="Takami H."/>
        </authorList>
    </citation>
    <scope>NUCLEOTIDE SEQUENCE</scope>
    <source>
        <strain evidence="2">Expedition CK06-06</strain>
    </source>
</reference>
<feature type="compositionally biased region" description="Basic and acidic residues" evidence="1">
    <location>
        <begin position="109"/>
        <end position="118"/>
    </location>
</feature>
<protein>
    <recommendedName>
        <fullName evidence="3">Restriction system protein Mrr-like N-terminal domain-containing protein</fullName>
    </recommendedName>
</protein>
<proteinExistence type="predicted"/>
<evidence type="ECO:0008006" key="3">
    <source>
        <dbReference type="Google" id="ProtNLM"/>
    </source>
</evidence>